<evidence type="ECO:0000256" key="1">
    <source>
        <dbReference type="SAM" id="MobiDB-lite"/>
    </source>
</evidence>
<organism evidence="2 3">
    <name type="scientific">Protopolystoma xenopodis</name>
    <dbReference type="NCBI Taxonomy" id="117903"/>
    <lineage>
        <taxon>Eukaryota</taxon>
        <taxon>Metazoa</taxon>
        <taxon>Spiralia</taxon>
        <taxon>Lophotrochozoa</taxon>
        <taxon>Platyhelminthes</taxon>
        <taxon>Monogenea</taxon>
        <taxon>Polyopisthocotylea</taxon>
        <taxon>Polystomatidea</taxon>
        <taxon>Polystomatidae</taxon>
        <taxon>Protopolystoma</taxon>
    </lineage>
</organism>
<evidence type="ECO:0000313" key="3">
    <source>
        <dbReference type="Proteomes" id="UP000784294"/>
    </source>
</evidence>
<dbReference type="Proteomes" id="UP000784294">
    <property type="component" value="Unassembled WGS sequence"/>
</dbReference>
<dbReference type="AlphaFoldDB" id="A0A3S5FFP0"/>
<comment type="caution">
    <text evidence="2">The sequence shown here is derived from an EMBL/GenBank/DDBJ whole genome shotgun (WGS) entry which is preliminary data.</text>
</comment>
<sequence>MLLDSAGLEVKATCGLANLEGFLSKPGNPELCFLGAHENTNIPKIQKTRRSGECDQVEEVSKIRRTAASGGFSLGSKTHLLNSFPLQLLRHSDTASVTCPLPLVPNDVGIHMRSSRGGTIQLSDGLGRAPDDRRQATTPRLHHGDAIDLVCLRPEHRLLDVGSTEGKDAGSVGLTGPGGGDQRAGMAAMALADSETADGRRLLICQDGAWAPPLAPLDRLRCVRVQNSLLPYNWIFRVPRFIPFL</sequence>
<name>A0A3S5FFP0_9PLAT</name>
<feature type="region of interest" description="Disordered" evidence="1">
    <location>
        <begin position="119"/>
        <end position="138"/>
    </location>
</feature>
<dbReference type="EMBL" id="CAAALY010244979">
    <property type="protein sequence ID" value="VEL32983.1"/>
    <property type="molecule type" value="Genomic_DNA"/>
</dbReference>
<reference evidence="2" key="1">
    <citation type="submission" date="2018-11" db="EMBL/GenBank/DDBJ databases">
        <authorList>
            <consortium name="Pathogen Informatics"/>
        </authorList>
    </citation>
    <scope>NUCLEOTIDE SEQUENCE</scope>
</reference>
<accession>A0A3S5FFP0</accession>
<proteinExistence type="predicted"/>
<gene>
    <name evidence="2" type="ORF">PXEA_LOCUS26423</name>
</gene>
<evidence type="ECO:0000313" key="2">
    <source>
        <dbReference type="EMBL" id="VEL32983.1"/>
    </source>
</evidence>
<protein>
    <submittedName>
        <fullName evidence="2">Uncharacterized protein</fullName>
    </submittedName>
</protein>
<keyword evidence="3" id="KW-1185">Reference proteome</keyword>